<evidence type="ECO:0000313" key="1">
    <source>
        <dbReference type="EMBL" id="ONI27934.1"/>
    </source>
</evidence>
<sequence>MYTASGGEESCMCFSIIELGNEKRVKSSTILLHYYNIENWEIRMTSQRQRQRQWQWQWHIKKRLIIPNKKKN</sequence>
<evidence type="ECO:0000313" key="2">
    <source>
        <dbReference type="Proteomes" id="UP000006882"/>
    </source>
</evidence>
<proteinExistence type="predicted"/>
<dbReference type="EMBL" id="CM007651">
    <property type="protein sequence ID" value="ONI27934.1"/>
    <property type="molecule type" value="Genomic_DNA"/>
</dbReference>
<dbReference type="AlphaFoldDB" id="A0A251QVT3"/>
<organism evidence="1 2">
    <name type="scientific">Prunus persica</name>
    <name type="common">Peach</name>
    <name type="synonym">Amygdalus persica</name>
    <dbReference type="NCBI Taxonomy" id="3760"/>
    <lineage>
        <taxon>Eukaryota</taxon>
        <taxon>Viridiplantae</taxon>
        <taxon>Streptophyta</taxon>
        <taxon>Embryophyta</taxon>
        <taxon>Tracheophyta</taxon>
        <taxon>Spermatophyta</taxon>
        <taxon>Magnoliopsida</taxon>
        <taxon>eudicotyledons</taxon>
        <taxon>Gunneridae</taxon>
        <taxon>Pentapetalae</taxon>
        <taxon>rosids</taxon>
        <taxon>fabids</taxon>
        <taxon>Rosales</taxon>
        <taxon>Rosaceae</taxon>
        <taxon>Amygdaloideae</taxon>
        <taxon>Amygdaleae</taxon>
        <taxon>Prunus</taxon>
    </lineage>
</organism>
<gene>
    <name evidence="1" type="ORF">PRUPE_1G112000</name>
</gene>
<reference evidence="1 2" key="1">
    <citation type="journal article" date="2013" name="Nat. Genet.">
        <title>The high-quality draft genome of peach (Prunus persica) identifies unique patterns of genetic diversity, domestication and genome evolution.</title>
        <authorList>
            <consortium name="International Peach Genome Initiative"/>
            <person name="Verde I."/>
            <person name="Abbott A.G."/>
            <person name="Scalabrin S."/>
            <person name="Jung S."/>
            <person name="Shu S."/>
            <person name="Marroni F."/>
            <person name="Zhebentyayeva T."/>
            <person name="Dettori M.T."/>
            <person name="Grimwood J."/>
            <person name="Cattonaro F."/>
            <person name="Zuccolo A."/>
            <person name="Rossini L."/>
            <person name="Jenkins J."/>
            <person name="Vendramin E."/>
            <person name="Meisel L.A."/>
            <person name="Decroocq V."/>
            <person name="Sosinski B."/>
            <person name="Prochnik S."/>
            <person name="Mitros T."/>
            <person name="Policriti A."/>
            <person name="Cipriani G."/>
            <person name="Dondini L."/>
            <person name="Ficklin S."/>
            <person name="Goodstein D.M."/>
            <person name="Xuan P."/>
            <person name="Del Fabbro C."/>
            <person name="Aramini V."/>
            <person name="Copetti D."/>
            <person name="Gonzalez S."/>
            <person name="Horner D.S."/>
            <person name="Falchi R."/>
            <person name="Lucas S."/>
            <person name="Mica E."/>
            <person name="Maldonado J."/>
            <person name="Lazzari B."/>
            <person name="Bielenberg D."/>
            <person name="Pirona R."/>
            <person name="Miculan M."/>
            <person name="Barakat A."/>
            <person name="Testolin R."/>
            <person name="Stella A."/>
            <person name="Tartarini S."/>
            <person name="Tonutti P."/>
            <person name="Arus P."/>
            <person name="Orellana A."/>
            <person name="Wells C."/>
            <person name="Main D."/>
            <person name="Vizzotto G."/>
            <person name="Silva H."/>
            <person name="Salamini F."/>
            <person name="Schmutz J."/>
            <person name="Morgante M."/>
            <person name="Rokhsar D.S."/>
        </authorList>
    </citation>
    <scope>NUCLEOTIDE SEQUENCE [LARGE SCALE GENOMIC DNA]</scope>
    <source>
        <strain evidence="2">cv. Nemared</strain>
    </source>
</reference>
<dbReference type="Proteomes" id="UP000006882">
    <property type="component" value="Chromosome G1"/>
</dbReference>
<accession>A0A251QVT3</accession>
<dbReference type="Gramene" id="ONI27934">
    <property type="protein sequence ID" value="ONI27934"/>
    <property type="gene ID" value="PRUPE_1G112000"/>
</dbReference>
<name>A0A251QVT3_PRUPE</name>
<protein>
    <submittedName>
        <fullName evidence="1">Uncharacterized protein</fullName>
    </submittedName>
</protein>
<keyword evidence="2" id="KW-1185">Reference proteome</keyword>